<feature type="chain" id="PRO_5045477170" description="Secreted protein" evidence="9">
    <location>
        <begin position="28"/>
        <end position="316"/>
    </location>
</feature>
<protein>
    <recommendedName>
        <fullName evidence="12">Secreted protein</fullName>
    </recommendedName>
</protein>
<dbReference type="Proteomes" id="UP001501072">
    <property type="component" value="Unassembled WGS sequence"/>
</dbReference>
<keyword evidence="2" id="KW-0964">Secreted</keyword>
<evidence type="ECO:0000256" key="7">
    <source>
        <dbReference type="ARBA" id="ARBA00023326"/>
    </source>
</evidence>
<dbReference type="EMBL" id="BAAAHU010000009">
    <property type="protein sequence ID" value="GAA1006332.1"/>
    <property type="molecule type" value="Genomic_DNA"/>
</dbReference>
<evidence type="ECO:0000313" key="10">
    <source>
        <dbReference type="EMBL" id="GAA1006332.1"/>
    </source>
</evidence>
<comment type="subcellular location">
    <subcellularLocation>
        <location evidence="1">Secreted</location>
    </subcellularLocation>
</comment>
<keyword evidence="6" id="KW-0326">Glycosidase</keyword>
<gene>
    <name evidence="10" type="ORF">GCM10009564_13310</name>
</gene>
<keyword evidence="3 9" id="KW-0732">Signal</keyword>
<comment type="caution">
    <text evidence="10">The sequence shown here is derived from an EMBL/GenBank/DDBJ whole genome shotgun (WGS) entry which is preliminary data.</text>
</comment>
<evidence type="ECO:0008006" key="12">
    <source>
        <dbReference type="Google" id="ProtNLM"/>
    </source>
</evidence>
<dbReference type="RefSeq" id="WP_428837840.1">
    <property type="nucleotide sequence ID" value="NZ_BAAAHU010000009.1"/>
</dbReference>
<dbReference type="Pfam" id="PF07335">
    <property type="entry name" value="Glyco_hydro_75"/>
    <property type="match status" value="1"/>
</dbReference>
<evidence type="ECO:0000256" key="8">
    <source>
        <dbReference type="SAM" id="MobiDB-lite"/>
    </source>
</evidence>
<evidence type="ECO:0000256" key="3">
    <source>
        <dbReference type="ARBA" id="ARBA00022729"/>
    </source>
</evidence>
<feature type="region of interest" description="Disordered" evidence="8">
    <location>
        <begin position="19"/>
        <end position="49"/>
    </location>
</feature>
<dbReference type="PANTHER" id="PTHR42061">
    <property type="entry name" value="ENDO-CHITOSANASE"/>
    <property type="match status" value="1"/>
</dbReference>
<dbReference type="InterPro" id="IPR009939">
    <property type="entry name" value="Chitosanase_fungal"/>
</dbReference>
<proteinExistence type="predicted"/>
<keyword evidence="11" id="KW-1185">Reference proteome</keyword>
<feature type="region of interest" description="Disordered" evidence="8">
    <location>
        <begin position="239"/>
        <end position="316"/>
    </location>
</feature>
<feature type="compositionally biased region" description="Basic and acidic residues" evidence="8">
    <location>
        <begin position="239"/>
        <end position="276"/>
    </location>
</feature>
<evidence type="ECO:0000256" key="5">
    <source>
        <dbReference type="ARBA" id="ARBA00023277"/>
    </source>
</evidence>
<feature type="compositionally biased region" description="Basic and acidic residues" evidence="8">
    <location>
        <begin position="291"/>
        <end position="316"/>
    </location>
</feature>
<evidence type="ECO:0000256" key="1">
    <source>
        <dbReference type="ARBA" id="ARBA00004613"/>
    </source>
</evidence>
<organism evidence="10 11">
    <name type="scientific">Streptomyces thermogriseus</name>
    <dbReference type="NCBI Taxonomy" id="75292"/>
    <lineage>
        <taxon>Bacteria</taxon>
        <taxon>Bacillati</taxon>
        <taxon>Actinomycetota</taxon>
        <taxon>Actinomycetes</taxon>
        <taxon>Kitasatosporales</taxon>
        <taxon>Streptomycetaceae</taxon>
        <taxon>Streptomyces</taxon>
    </lineage>
</organism>
<keyword evidence="4" id="KW-0378">Hydrolase</keyword>
<reference evidence="11" key="1">
    <citation type="journal article" date="2019" name="Int. J. Syst. Evol. Microbiol.">
        <title>The Global Catalogue of Microorganisms (GCM) 10K type strain sequencing project: providing services to taxonomists for standard genome sequencing and annotation.</title>
        <authorList>
            <consortium name="The Broad Institute Genomics Platform"/>
            <consortium name="The Broad Institute Genome Sequencing Center for Infectious Disease"/>
            <person name="Wu L."/>
            <person name="Ma J."/>
        </authorList>
    </citation>
    <scope>NUCLEOTIDE SEQUENCE [LARGE SCALE GENOMIC DNA]</scope>
    <source>
        <strain evidence="11">JCM 11269</strain>
    </source>
</reference>
<evidence type="ECO:0000256" key="2">
    <source>
        <dbReference type="ARBA" id="ARBA00022525"/>
    </source>
</evidence>
<dbReference type="PANTHER" id="PTHR42061:SF6">
    <property type="entry name" value="ENDO-CHITOSANASE"/>
    <property type="match status" value="1"/>
</dbReference>
<keyword evidence="5" id="KW-0119">Carbohydrate metabolism</keyword>
<accession>A0ABP4DD47</accession>
<evidence type="ECO:0000256" key="9">
    <source>
        <dbReference type="SAM" id="SignalP"/>
    </source>
</evidence>
<sequence>MRAKSLTLVAASSVLLAPTTLPAPAPAPTVSPRPRQESAPAARSDDTGPVRAADLLAAVRQCRPISRGRYRLDAGAPPTVPVCGLDDAVFWKADMDIDCDGRPTARCNHRTDPHFSPATAYRQSDGRRLDAERLPYVVLPAASRIWDHRAHGVGGGSVAAIVYRDRVEYAVVGDIGPREIIGEASYAAARNLGIPAHPSTGGVSSGVTYIVFKNSRLDAIEDRAAAVALGERLARRLVDGQAARESDEAARGDDGATRGSDEPARGPAQEKGEPAGESRGTGEPAQGNGDSVRESDGTARKDGPAARKRDGTARER</sequence>
<name>A0ABP4DD47_9ACTN</name>
<feature type="compositionally biased region" description="Pro residues" evidence="8">
    <location>
        <begin position="21"/>
        <end position="31"/>
    </location>
</feature>
<evidence type="ECO:0000256" key="6">
    <source>
        <dbReference type="ARBA" id="ARBA00023295"/>
    </source>
</evidence>
<keyword evidence="7" id="KW-0624">Polysaccharide degradation</keyword>
<evidence type="ECO:0000313" key="11">
    <source>
        <dbReference type="Proteomes" id="UP001501072"/>
    </source>
</evidence>
<feature type="signal peptide" evidence="9">
    <location>
        <begin position="1"/>
        <end position="27"/>
    </location>
</feature>
<evidence type="ECO:0000256" key="4">
    <source>
        <dbReference type="ARBA" id="ARBA00022801"/>
    </source>
</evidence>